<accession>A0A0W7Z199</accession>
<name>A0A0W7Z199_9BURK</name>
<comment type="caution">
    <text evidence="1">The sequence shown here is derived from an EMBL/GenBank/DDBJ whole genome shotgun (WGS) entry which is preliminary data.</text>
</comment>
<dbReference type="AlphaFoldDB" id="A0A0W7Z199"/>
<proteinExistence type="predicted"/>
<protein>
    <recommendedName>
        <fullName evidence="3">Lipocalin-like domain-containing protein</fullName>
    </recommendedName>
</protein>
<keyword evidence="2" id="KW-1185">Reference proteome</keyword>
<dbReference type="EMBL" id="LPXH01000025">
    <property type="protein sequence ID" value="KUF41043.1"/>
    <property type="molecule type" value="Genomic_DNA"/>
</dbReference>
<dbReference type="Proteomes" id="UP000053300">
    <property type="component" value="Unassembled WGS sequence"/>
</dbReference>
<reference evidence="1 2" key="1">
    <citation type="submission" date="2015-12" db="EMBL/GenBank/DDBJ databases">
        <title>Complete genome sequence of a multi-drug resistant strain Acidovorax sp. 12322-1.</title>
        <authorList>
            <person name="Ming D."/>
            <person name="Wang M."/>
            <person name="Hu S."/>
            <person name="Zhou Y."/>
            <person name="Jiang T."/>
        </authorList>
    </citation>
    <scope>NUCLEOTIDE SEQUENCE [LARGE SCALE GENOMIC DNA]</scope>
    <source>
        <strain evidence="1 2">12322-1</strain>
    </source>
</reference>
<evidence type="ECO:0008006" key="3">
    <source>
        <dbReference type="Google" id="ProtNLM"/>
    </source>
</evidence>
<organism evidence="1 2">
    <name type="scientific">Comamonas kerstersii</name>
    <dbReference type="NCBI Taxonomy" id="225992"/>
    <lineage>
        <taxon>Bacteria</taxon>
        <taxon>Pseudomonadati</taxon>
        <taxon>Pseudomonadota</taxon>
        <taxon>Betaproteobacteria</taxon>
        <taxon>Burkholderiales</taxon>
        <taxon>Comamonadaceae</taxon>
        <taxon>Comamonas</taxon>
    </lineage>
</organism>
<sequence>MPEHQTHQGCMLHPLPNHLHFNKELHHEKSIAVALLPLFLAACGKSLDGTYQDSTGMASLTFKGDTVDYMGMFDLDYTVEDGKVKIEGMNGETALVLKIKDDNTLVMPMVGELKKR</sequence>
<gene>
    <name evidence="1" type="ORF">AS359_09535</name>
</gene>
<dbReference type="STRING" id="225992.B5M06_10950"/>
<evidence type="ECO:0000313" key="1">
    <source>
        <dbReference type="EMBL" id="KUF41043.1"/>
    </source>
</evidence>
<evidence type="ECO:0000313" key="2">
    <source>
        <dbReference type="Proteomes" id="UP000053300"/>
    </source>
</evidence>